<comment type="caution">
    <text evidence="3">The sequence shown here is derived from an EMBL/GenBank/DDBJ whole genome shotgun (WGS) entry which is preliminary data.</text>
</comment>
<sequence>MKNGAWRLDRLLSYTLVNILIALPQAAADNTDTAADFVQYYQRAYAQGRDLIPGPLPPLDTSSIATRLDLQTIRPQSALTGTAFVALDGTIVKLAGAQGCVSTDAVEFTGVQTTCAMVSLAGMTATLNEAEVGAGNAFPCHVFGNAPGTPTVQFAECFFVEDGGVRSLSETLISRGLAFAARDGAGRPVFPEYAKAEEQARRDKAGIWANAYFIHPYGARYRANLSTN</sequence>
<proteinExistence type="predicted"/>
<organism evidence="3 4">
    <name type="scientific">Rhizobium ruizarguesonis</name>
    <dbReference type="NCBI Taxonomy" id="2081791"/>
    <lineage>
        <taxon>Bacteria</taxon>
        <taxon>Pseudomonadati</taxon>
        <taxon>Pseudomonadota</taxon>
        <taxon>Alphaproteobacteria</taxon>
        <taxon>Hyphomicrobiales</taxon>
        <taxon>Rhizobiaceae</taxon>
        <taxon>Rhizobium/Agrobacterium group</taxon>
        <taxon>Rhizobium</taxon>
    </lineage>
</organism>
<dbReference type="AlphaFoldDB" id="A0AAE8Q3N4"/>
<feature type="signal peptide" evidence="1">
    <location>
        <begin position="1"/>
        <end position="27"/>
    </location>
</feature>
<protein>
    <submittedName>
        <fullName evidence="3">Nuclease</fullName>
    </submittedName>
</protein>
<dbReference type="Proteomes" id="UP000291892">
    <property type="component" value="Unassembled WGS sequence"/>
</dbReference>
<dbReference type="InterPro" id="IPR035437">
    <property type="entry name" value="SNase_OB-fold_sf"/>
</dbReference>
<name>A0AAE8Q3N4_9HYPH</name>
<dbReference type="SUPFAM" id="SSF50199">
    <property type="entry name" value="Staphylococcal nuclease"/>
    <property type="match status" value="1"/>
</dbReference>
<reference evidence="3 4" key="1">
    <citation type="submission" date="2019-02" db="EMBL/GenBank/DDBJ databases">
        <title>The genomic architecture of introgression among sibling species of bacteria.</title>
        <authorList>
            <person name="Cavassim M.I.A."/>
            <person name="Moeskjaer S."/>
            <person name="Moslemi C."/>
            <person name="Fields B."/>
            <person name="Bachmann A."/>
            <person name="Vilhjalmsson B."/>
            <person name="Schierup M.H."/>
            <person name="Young J.P.W."/>
            <person name="Andersen S.U."/>
        </authorList>
    </citation>
    <scope>NUCLEOTIDE SEQUENCE [LARGE SCALE GENOMIC DNA]</scope>
    <source>
        <strain evidence="3 4">SM42</strain>
    </source>
</reference>
<feature type="chain" id="PRO_5042021241" evidence="1">
    <location>
        <begin position="28"/>
        <end position="228"/>
    </location>
</feature>
<dbReference type="Gene3D" id="2.40.50.90">
    <property type="match status" value="1"/>
</dbReference>
<accession>A0AAE8Q3N4</accession>
<dbReference type="EMBL" id="SIKX01000008">
    <property type="protein sequence ID" value="TBF01013.1"/>
    <property type="molecule type" value="Genomic_DNA"/>
</dbReference>
<evidence type="ECO:0000259" key="2">
    <source>
        <dbReference type="Pfam" id="PF00565"/>
    </source>
</evidence>
<dbReference type="InterPro" id="IPR016071">
    <property type="entry name" value="Staphylococal_nuclease_OB-fold"/>
</dbReference>
<dbReference type="Pfam" id="PF00565">
    <property type="entry name" value="SNase"/>
    <property type="match status" value="1"/>
</dbReference>
<gene>
    <name evidence="3" type="ORF">ELG94_38820</name>
</gene>
<evidence type="ECO:0000313" key="3">
    <source>
        <dbReference type="EMBL" id="TBF01013.1"/>
    </source>
</evidence>
<dbReference type="RefSeq" id="WP_130663738.1">
    <property type="nucleotide sequence ID" value="NZ_SIKX01000008.1"/>
</dbReference>
<feature type="domain" description="TNase-like" evidence="2">
    <location>
        <begin position="166"/>
        <end position="210"/>
    </location>
</feature>
<evidence type="ECO:0000256" key="1">
    <source>
        <dbReference type="SAM" id="SignalP"/>
    </source>
</evidence>
<evidence type="ECO:0000313" key="4">
    <source>
        <dbReference type="Proteomes" id="UP000291892"/>
    </source>
</evidence>
<keyword evidence="1" id="KW-0732">Signal</keyword>